<evidence type="ECO:0000313" key="3">
    <source>
        <dbReference type="Proteomes" id="UP000000311"/>
    </source>
</evidence>
<keyword evidence="1" id="KW-0472">Membrane</keyword>
<keyword evidence="1" id="KW-0812">Transmembrane</keyword>
<sequence>MQSAIMRHGFLAFSLMYVFVQQPVPLRMHKSYEPISIVDKEMADERWEKLTFSSTVFLIFTLASTTVFPALFTALYKNPPRLFAPASAFVETNGRQETKIKIDALFPVRSLQKISEKKFSGSRHSEIRKQKLILIIQENSKKILSLRSNEAPMNEQCRQLVPTQIRQIDPSQDSFAENSDFAIYQGQREKLRNDYKPHNSKTLTERGKGRPVLVFGLGSFKTAVSWSTYFTKCVPTFHQLFWKALEISYTNILIIIIEYASKMPTWIIDVLELALQISLFLVEKEKHPRIVEQTPSHSCHKPI</sequence>
<dbReference type="Proteomes" id="UP000000311">
    <property type="component" value="Unassembled WGS sequence"/>
</dbReference>
<protein>
    <submittedName>
        <fullName evidence="2">Uncharacterized protein</fullName>
    </submittedName>
</protein>
<dbReference type="EMBL" id="GL444292">
    <property type="protein sequence ID" value="EFN60985.1"/>
    <property type="molecule type" value="Genomic_DNA"/>
</dbReference>
<reference evidence="2 3" key="1">
    <citation type="journal article" date="2010" name="Science">
        <title>Genomic comparison of the ants Camponotus floridanus and Harpegnathos saltator.</title>
        <authorList>
            <person name="Bonasio R."/>
            <person name="Zhang G."/>
            <person name="Ye C."/>
            <person name="Mutti N.S."/>
            <person name="Fang X."/>
            <person name="Qin N."/>
            <person name="Donahue G."/>
            <person name="Yang P."/>
            <person name="Li Q."/>
            <person name="Li C."/>
            <person name="Zhang P."/>
            <person name="Huang Z."/>
            <person name="Berger S.L."/>
            <person name="Reinberg D."/>
            <person name="Wang J."/>
            <person name="Liebig J."/>
        </authorList>
    </citation>
    <scope>NUCLEOTIDE SEQUENCE [LARGE SCALE GENOMIC DNA]</scope>
    <source>
        <strain evidence="3">C129</strain>
    </source>
</reference>
<keyword evidence="3" id="KW-1185">Reference proteome</keyword>
<evidence type="ECO:0000313" key="2">
    <source>
        <dbReference type="EMBL" id="EFN60985.1"/>
    </source>
</evidence>
<dbReference type="InParanoid" id="E2B009"/>
<organism evidence="3">
    <name type="scientific">Camponotus floridanus</name>
    <name type="common">Florida carpenter ant</name>
    <dbReference type="NCBI Taxonomy" id="104421"/>
    <lineage>
        <taxon>Eukaryota</taxon>
        <taxon>Metazoa</taxon>
        <taxon>Ecdysozoa</taxon>
        <taxon>Arthropoda</taxon>
        <taxon>Hexapoda</taxon>
        <taxon>Insecta</taxon>
        <taxon>Pterygota</taxon>
        <taxon>Neoptera</taxon>
        <taxon>Endopterygota</taxon>
        <taxon>Hymenoptera</taxon>
        <taxon>Apocrita</taxon>
        <taxon>Aculeata</taxon>
        <taxon>Formicoidea</taxon>
        <taxon>Formicidae</taxon>
        <taxon>Formicinae</taxon>
        <taxon>Camponotus</taxon>
    </lineage>
</organism>
<evidence type="ECO:0000256" key="1">
    <source>
        <dbReference type="SAM" id="Phobius"/>
    </source>
</evidence>
<feature type="transmembrane region" description="Helical" evidence="1">
    <location>
        <begin position="52"/>
        <end position="76"/>
    </location>
</feature>
<dbReference type="AlphaFoldDB" id="E2B009"/>
<gene>
    <name evidence="2" type="ORF">EAG_11636</name>
</gene>
<accession>E2B009</accession>
<name>E2B009_CAMFO</name>
<keyword evidence="1" id="KW-1133">Transmembrane helix</keyword>
<proteinExistence type="predicted"/>